<reference evidence="1 2" key="1">
    <citation type="submission" date="2018-09" db="EMBL/GenBank/DDBJ databases">
        <title>Phylogeny of the Shewanellaceae, and recommendation for two new genera, Pseudoshewanella and Parashewanella.</title>
        <authorList>
            <person name="Wang G."/>
        </authorList>
    </citation>
    <scope>NUCLEOTIDE SEQUENCE [LARGE SCALE GENOMIC DNA]</scope>
    <source>
        <strain evidence="1 2">C51</strain>
    </source>
</reference>
<evidence type="ECO:0000313" key="2">
    <source>
        <dbReference type="Proteomes" id="UP000281474"/>
    </source>
</evidence>
<comment type="caution">
    <text evidence="1">The sequence shown here is derived from an EMBL/GenBank/DDBJ whole genome shotgun (WGS) entry which is preliminary data.</text>
</comment>
<proteinExistence type="predicted"/>
<dbReference type="RefSeq" id="WP_121838139.1">
    <property type="nucleotide sequence ID" value="NZ_ML014763.1"/>
</dbReference>
<keyword evidence="2" id="KW-1185">Reference proteome</keyword>
<name>A0A3L8Q2F1_9GAMM</name>
<dbReference type="AlphaFoldDB" id="A0A3L8Q2F1"/>
<gene>
    <name evidence="1" type="ORF">D5018_06180</name>
</gene>
<dbReference type="Proteomes" id="UP000281474">
    <property type="component" value="Unassembled WGS sequence"/>
</dbReference>
<dbReference type="Pfam" id="PF11659">
    <property type="entry name" value="DUF3261"/>
    <property type="match status" value="1"/>
</dbReference>
<dbReference type="PROSITE" id="PS51257">
    <property type="entry name" value="PROKAR_LIPOPROTEIN"/>
    <property type="match status" value="1"/>
</dbReference>
<accession>A0A3L8Q2F1</accession>
<protein>
    <submittedName>
        <fullName evidence="1">DUF3261 domain-containing protein</fullName>
    </submittedName>
</protein>
<dbReference type="InterPro" id="IPR021675">
    <property type="entry name" value="DUF3261"/>
</dbReference>
<organism evidence="1 2">
    <name type="scientific">Parashewanella curva</name>
    <dbReference type="NCBI Taxonomy" id="2338552"/>
    <lineage>
        <taxon>Bacteria</taxon>
        <taxon>Pseudomonadati</taxon>
        <taxon>Pseudomonadota</taxon>
        <taxon>Gammaproteobacteria</taxon>
        <taxon>Alteromonadales</taxon>
        <taxon>Shewanellaceae</taxon>
        <taxon>Parashewanella</taxon>
    </lineage>
</organism>
<sequence length="189" mass="21415">MRLALSLWVFLVLLLSGCQVIQSRQSCVSIDTETHYCLQGMAKVQESNHELNVVFKRQQLQHEMLLHVEIQNGKMIVVGLAPIGQALFTLTFDGEHLVSEHNILLGKQFNPEYILALLQIAYWPELDVKTGIEKGKLIVSRNFRQILSNDMEPVIQIDYSGRAMGWDSKVTLSMPKAQLILNISPLESE</sequence>
<evidence type="ECO:0000313" key="1">
    <source>
        <dbReference type="EMBL" id="RLV60532.1"/>
    </source>
</evidence>
<dbReference type="OrthoDB" id="6228084at2"/>
<dbReference type="EMBL" id="QZEI01000014">
    <property type="protein sequence ID" value="RLV60532.1"/>
    <property type="molecule type" value="Genomic_DNA"/>
</dbReference>